<name>A0ACC2VDV8_9TREE</name>
<protein>
    <submittedName>
        <fullName evidence="1">Uncharacterized protein</fullName>
    </submittedName>
</protein>
<evidence type="ECO:0000313" key="2">
    <source>
        <dbReference type="Proteomes" id="UP001241377"/>
    </source>
</evidence>
<gene>
    <name evidence="1" type="ORF">QFC19_006900</name>
</gene>
<organism evidence="1 2">
    <name type="scientific">Naganishia cerealis</name>
    <dbReference type="NCBI Taxonomy" id="610337"/>
    <lineage>
        <taxon>Eukaryota</taxon>
        <taxon>Fungi</taxon>
        <taxon>Dikarya</taxon>
        <taxon>Basidiomycota</taxon>
        <taxon>Agaricomycotina</taxon>
        <taxon>Tremellomycetes</taxon>
        <taxon>Filobasidiales</taxon>
        <taxon>Filobasidiaceae</taxon>
        <taxon>Naganishia</taxon>
    </lineage>
</organism>
<sequence>MPLFFAVQAKGMNILRVLVRPFLFIFQFLYRVFWSGLNEKSLIQLVVSFWINFAPVFVWLMIFKNAGLIPKKIRPPIHVKLAMNMDIFMFDFMKKPIGSLITLTGLAAVSWLLYKKFYRPSAYAELSSILDDNSFEMSSGGSSDLEDQVSTFDLAKYHSSTPSAPGDFQDDVHHGDLVFFHKLSHRRIAARTAEINRKIVEHLQTTGLYRPYNCWHLSPILLTAASWVLLNIAHYFRVEVYTAKDLFAWASYVLGHFFVPLFTAIWLYVFHAPGALKLFSFGLGMQNIAGVLTHLLLPTAPPWFIHLNGENLTANYDMPGYAAGLTRIDVEMGTHLHSKGFHASPIVFGAVPSLHSAMAVMAFYFVSYYSRWTILKIMALSFVCIQWWATIYLDHHWRLDLIVGMFYSLVAITILRTWSKGFNKVDKDFLDARLRFDFIRGSTMGMRVFRNTRLQSFFDPLS</sequence>
<keyword evidence="2" id="KW-1185">Reference proteome</keyword>
<reference evidence="1" key="1">
    <citation type="submission" date="2023-04" db="EMBL/GenBank/DDBJ databases">
        <title>Draft Genome sequencing of Naganishia species isolated from polar environments using Oxford Nanopore Technology.</title>
        <authorList>
            <person name="Leo P."/>
            <person name="Venkateswaran K."/>
        </authorList>
    </citation>
    <scope>NUCLEOTIDE SEQUENCE</scope>
    <source>
        <strain evidence="1">MNA-CCFEE 5261</strain>
    </source>
</reference>
<dbReference type="EMBL" id="JASBWR010000088">
    <property type="protein sequence ID" value="KAJ9097125.1"/>
    <property type="molecule type" value="Genomic_DNA"/>
</dbReference>
<comment type="caution">
    <text evidence="1">The sequence shown here is derived from an EMBL/GenBank/DDBJ whole genome shotgun (WGS) entry which is preliminary data.</text>
</comment>
<accession>A0ACC2VDV8</accession>
<proteinExistence type="predicted"/>
<evidence type="ECO:0000313" key="1">
    <source>
        <dbReference type="EMBL" id="KAJ9097125.1"/>
    </source>
</evidence>
<dbReference type="Proteomes" id="UP001241377">
    <property type="component" value="Unassembled WGS sequence"/>
</dbReference>